<gene>
    <name evidence="1" type="ORF">GE061_010572</name>
</gene>
<comment type="caution">
    <text evidence="1">The sequence shown here is derived from an EMBL/GenBank/DDBJ whole genome shotgun (WGS) entry which is preliminary data.</text>
</comment>
<keyword evidence="2" id="KW-1185">Reference proteome</keyword>
<dbReference type="EMBL" id="WIXP02000003">
    <property type="protein sequence ID" value="KAF6212862.1"/>
    <property type="molecule type" value="Genomic_DNA"/>
</dbReference>
<reference evidence="1" key="1">
    <citation type="journal article" date="2021" name="Mol. Ecol. Resour.">
        <title>Apolygus lucorum genome provides insights into omnivorousness and mesophyll feeding.</title>
        <authorList>
            <person name="Liu Y."/>
            <person name="Liu H."/>
            <person name="Wang H."/>
            <person name="Huang T."/>
            <person name="Liu B."/>
            <person name="Yang B."/>
            <person name="Yin L."/>
            <person name="Li B."/>
            <person name="Zhang Y."/>
            <person name="Zhang S."/>
            <person name="Jiang F."/>
            <person name="Zhang X."/>
            <person name="Ren Y."/>
            <person name="Wang B."/>
            <person name="Wang S."/>
            <person name="Lu Y."/>
            <person name="Wu K."/>
            <person name="Fan W."/>
            <person name="Wang G."/>
        </authorList>
    </citation>
    <scope>NUCLEOTIDE SEQUENCE</scope>
    <source>
        <strain evidence="1">12Hb</strain>
    </source>
</reference>
<protein>
    <submittedName>
        <fullName evidence="1">Uncharacterized protein</fullName>
    </submittedName>
</protein>
<evidence type="ECO:0000313" key="2">
    <source>
        <dbReference type="Proteomes" id="UP000466442"/>
    </source>
</evidence>
<accession>A0A6A4JTL4</accession>
<name>A0A6A4JTL4_APOLU</name>
<proteinExistence type="predicted"/>
<evidence type="ECO:0000313" key="1">
    <source>
        <dbReference type="EMBL" id="KAF6212862.1"/>
    </source>
</evidence>
<organism evidence="1 2">
    <name type="scientific">Apolygus lucorum</name>
    <name type="common">Small green plant bug</name>
    <name type="synonym">Lygocoris lucorum</name>
    <dbReference type="NCBI Taxonomy" id="248454"/>
    <lineage>
        <taxon>Eukaryota</taxon>
        <taxon>Metazoa</taxon>
        <taxon>Ecdysozoa</taxon>
        <taxon>Arthropoda</taxon>
        <taxon>Hexapoda</taxon>
        <taxon>Insecta</taxon>
        <taxon>Pterygota</taxon>
        <taxon>Neoptera</taxon>
        <taxon>Paraneoptera</taxon>
        <taxon>Hemiptera</taxon>
        <taxon>Heteroptera</taxon>
        <taxon>Panheteroptera</taxon>
        <taxon>Cimicomorpha</taxon>
        <taxon>Miridae</taxon>
        <taxon>Mirini</taxon>
        <taxon>Apolygus</taxon>
    </lineage>
</organism>
<sequence length="326" mass="35960">MKGVTIFLLVALSYSSYANEKMFVRNHKTNGRVTYMQKKLAGADVDGGTPLTADVKRHAKEFSAPGDDIVQLVDAKIGGPGDSTDNALPMNPSSQEFWKTRVTDVVHKYLKEHKTEELLMAVIPYYDNANTKRPIAFSCYVVKLAKSNAAVVKAYIPNPPKSVSESTSSYVYSTGNLFEVARKNETFSIVGVGFDKSPIERVEMVMKRVKLSDLTTGTDLDSFSKTHVKSLAGPEPYVPGLLLSQKIGGKGDDPYNVVPMVPKTADEFKTRVEAPILDFFKDPANKDAATMIIVVVQYADYATTRPVGFTVLNDQLPYYSMYIPNL</sequence>
<dbReference type="AlphaFoldDB" id="A0A6A4JTL4"/>
<dbReference type="Proteomes" id="UP000466442">
    <property type="component" value="Unassembled WGS sequence"/>
</dbReference>